<dbReference type="PROSITE" id="PS51199">
    <property type="entry name" value="SF4_HELICASE"/>
    <property type="match status" value="1"/>
</dbReference>
<reference evidence="2" key="1">
    <citation type="journal article" date="2021" name="Proc. Natl. Acad. Sci. U.S.A.">
        <title>A Catalog of Tens of Thousands of Viruses from Human Metagenomes Reveals Hidden Associations with Chronic Diseases.</title>
        <authorList>
            <person name="Tisza M.J."/>
            <person name="Buck C.B."/>
        </authorList>
    </citation>
    <scope>NUCLEOTIDE SEQUENCE</scope>
    <source>
        <strain evidence="2">CtASH1</strain>
    </source>
</reference>
<dbReference type="SUPFAM" id="SSF52540">
    <property type="entry name" value="P-loop containing nucleoside triphosphate hydrolases"/>
    <property type="match status" value="1"/>
</dbReference>
<evidence type="ECO:0000313" key="2">
    <source>
        <dbReference type="EMBL" id="DAG97908.1"/>
    </source>
</evidence>
<dbReference type="GO" id="GO:0003678">
    <property type="term" value="F:DNA helicase activity"/>
    <property type="evidence" value="ECO:0007669"/>
    <property type="project" value="InterPro"/>
</dbReference>
<dbReference type="GO" id="GO:0006260">
    <property type="term" value="P:DNA replication"/>
    <property type="evidence" value="ECO:0007669"/>
    <property type="project" value="InterPro"/>
</dbReference>
<feature type="domain" description="SF4 helicase" evidence="1">
    <location>
        <begin position="204"/>
        <end position="477"/>
    </location>
</feature>
<dbReference type="InterPro" id="IPR027417">
    <property type="entry name" value="P-loop_NTPase"/>
</dbReference>
<dbReference type="PANTHER" id="PTHR30153:SF2">
    <property type="entry name" value="REPLICATIVE DNA HELICASE"/>
    <property type="match status" value="1"/>
</dbReference>
<proteinExistence type="predicted"/>
<evidence type="ECO:0000259" key="1">
    <source>
        <dbReference type="PROSITE" id="PS51199"/>
    </source>
</evidence>
<dbReference type="Pfam" id="PF03796">
    <property type="entry name" value="DnaB_C"/>
    <property type="match status" value="1"/>
</dbReference>
<sequence length="488" mass="56241">MWALLEIKAQSPHKLSSKNYNKKMAVGFGQNFENIAYVYINSQPHLWKSVDHEFFKSPTLKALSKLTKQFYERFHEQIFSPENPSVEQIEYLVMEDKKSFMIDLNMSEDDNAKTFIANASYIIKTNIKAFSEEWLDETVGAWIMWQNNQRAYKESISYMQTQNITPENVKEVISKAREIVVRGSSLSFGDEEVFDFYDPQSHKQISIEDYIDTGYGMLNQMLTEDRHNGFIPGTLNMFMGSTNSGKSVILGNLALNISRSGKNVLFVSVEMSIPRTFRRIGSNAFDIPISEYDTFSNDDALLSESIQKFRQKHMNIGVPPGKFLALKFPKTGVSNIYGTAKRLEEKHGIKWHAIVIDYFTELQNDHGTAQDKTYQYHKQNADDLYQMASETNWCVITAHQLNRGALNMSDMTLSSVAESYGIVYRCDSVIGMIATEKMQVEHTMYMKNLKCRDSKYKNFFAKFDTEFSKMRIIETGELISPEDYQIFT</sequence>
<keyword evidence="2" id="KW-0067">ATP-binding</keyword>
<accession>A0A8S5VU64</accession>
<dbReference type="GO" id="GO:0005524">
    <property type="term" value="F:ATP binding"/>
    <property type="evidence" value="ECO:0007669"/>
    <property type="project" value="InterPro"/>
</dbReference>
<dbReference type="Gene3D" id="3.40.50.300">
    <property type="entry name" value="P-loop containing nucleotide triphosphate hydrolases"/>
    <property type="match status" value="1"/>
</dbReference>
<dbReference type="PANTHER" id="PTHR30153">
    <property type="entry name" value="REPLICATIVE DNA HELICASE DNAB"/>
    <property type="match status" value="1"/>
</dbReference>
<name>A0A8S5VU64_9CAUD</name>
<organism evidence="2">
    <name type="scientific">Ackermannviridae sp</name>
    <dbReference type="NCBI Taxonomy" id="2831612"/>
    <lineage>
        <taxon>Viruses</taxon>
        <taxon>Duplodnaviria</taxon>
        <taxon>Heunggongvirae</taxon>
        <taxon>Uroviricota</taxon>
        <taxon>Caudoviricetes</taxon>
        <taxon>Pantevenvirales</taxon>
        <taxon>Ackermannviridae</taxon>
    </lineage>
</organism>
<dbReference type="InterPro" id="IPR007694">
    <property type="entry name" value="DNA_helicase_DnaB-like_C"/>
</dbReference>
<keyword evidence="2" id="KW-0378">Hydrolase</keyword>
<keyword evidence="2" id="KW-0547">Nucleotide-binding</keyword>
<keyword evidence="2" id="KW-0347">Helicase</keyword>
<protein>
    <submittedName>
        <fullName evidence="2">DnaB-like replicative helicase</fullName>
    </submittedName>
</protein>
<dbReference type="EMBL" id="BK035393">
    <property type="protein sequence ID" value="DAG97908.1"/>
    <property type="molecule type" value="Genomic_DNA"/>
</dbReference>